<name>A0A6C0J7Y9_9ZZZZ</name>
<protein>
    <submittedName>
        <fullName evidence="1">Uncharacterized protein</fullName>
    </submittedName>
</protein>
<evidence type="ECO:0000313" key="1">
    <source>
        <dbReference type="EMBL" id="QHU00871.1"/>
    </source>
</evidence>
<organism evidence="1">
    <name type="scientific">viral metagenome</name>
    <dbReference type="NCBI Taxonomy" id="1070528"/>
    <lineage>
        <taxon>unclassified sequences</taxon>
        <taxon>metagenomes</taxon>
        <taxon>organismal metagenomes</taxon>
    </lineage>
</organism>
<reference evidence="1" key="1">
    <citation type="journal article" date="2020" name="Nature">
        <title>Giant virus diversity and host interactions through global metagenomics.</title>
        <authorList>
            <person name="Schulz F."/>
            <person name="Roux S."/>
            <person name="Paez-Espino D."/>
            <person name="Jungbluth S."/>
            <person name="Walsh D.A."/>
            <person name="Denef V.J."/>
            <person name="McMahon K.D."/>
            <person name="Konstantinidis K.T."/>
            <person name="Eloe-Fadrosh E.A."/>
            <person name="Kyrpides N.C."/>
            <person name="Woyke T."/>
        </authorList>
    </citation>
    <scope>NUCLEOTIDE SEQUENCE</scope>
    <source>
        <strain evidence="1">GVMAG-M-3300025860-20</strain>
    </source>
</reference>
<dbReference type="EMBL" id="MN740330">
    <property type="protein sequence ID" value="QHU00871.1"/>
    <property type="molecule type" value="Genomic_DNA"/>
</dbReference>
<proteinExistence type="predicted"/>
<accession>A0A6C0J7Y9</accession>
<dbReference type="AlphaFoldDB" id="A0A6C0J7Y9"/>
<sequence>MNYYNNNFDKEEEDLKCNLMDTFSCITTYLSQSFGTLCIEEVSEHWESIFYDIYHLIRECKDNALTALVDEVLEDIDDYTNEYYTHVKSVATEILEQSITTTGNCITHTNAMLYKDLILPPIKELLKHTNKIYFYIKIYFNNYLCKDINNKLQ</sequence>